<organism evidence="1">
    <name type="scientific">marine sediment metagenome</name>
    <dbReference type="NCBI Taxonomy" id="412755"/>
    <lineage>
        <taxon>unclassified sequences</taxon>
        <taxon>metagenomes</taxon>
        <taxon>ecological metagenomes</taxon>
    </lineage>
</organism>
<sequence>KSSGGSLSAIHFITSNNLFKDSNKKAPFVIICHGFTGDKYEWGRFTKTANILNDEGFDALIFDFSGSGENERELILLFL</sequence>
<protein>
    <recommendedName>
        <fullName evidence="2">Serine aminopeptidase S33 domain-containing protein</fullName>
    </recommendedName>
</protein>
<name>X1CVW9_9ZZZZ</name>
<reference evidence="1" key="1">
    <citation type="journal article" date="2014" name="Front. Microbiol.">
        <title>High frequency of phylogenetically diverse reductive dehalogenase-homologous genes in deep subseafloor sedimentary metagenomes.</title>
        <authorList>
            <person name="Kawai M."/>
            <person name="Futagami T."/>
            <person name="Toyoda A."/>
            <person name="Takaki Y."/>
            <person name="Nishi S."/>
            <person name="Hori S."/>
            <person name="Arai W."/>
            <person name="Tsubouchi T."/>
            <person name="Morono Y."/>
            <person name="Uchiyama I."/>
            <person name="Ito T."/>
            <person name="Fujiyama A."/>
            <person name="Inagaki F."/>
            <person name="Takami H."/>
        </authorList>
    </citation>
    <scope>NUCLEOTIDE SEQUENCE</scope>
    <source>
        <strain evidence="1">Expedition CK06-06</strain>
    </source>
</reference>
<feature type="non-terminal residue" evidence="1">
    <location>
        <position position="1"/>
    </location>
</feature>
<dbReference type="InterPro" id="IPR029058">
    <property type="entry name" value="AB_hydrolase_fold"/>
</dbReference>
<dbReference type="EMBL" id="BART01033930">
    <property type="protein sequence ID" value="GAH12636.1"/>
    <property type="molecule type" value="Genomic_DNA"/>
</dbReference>
<evidence type="ECO:0008006" key="2">
    <source>
        <dbReference type="Google" id="ProtNLM"/>
    </source>
</evidence>
<dbReference type="AlphaFoldDB" id="X1CVW9"/>
<dbReference type="SUPFAM" id="SSF53474">
    <property type="entry name" value="alpha/beta-Hydrolases"/>
    <property type="match status" value="1"/>
</dbReference>
<dbReference type="Gene3D" id="3.40.50.1820">
    <property type="entry name" value="alpha/beta hydrolase"/>
    <property type="match status" value="1"/>
</dbReference>
<proteinExistence type="predicted"/>
<gene>
    <name evidence="1" type="ORF">S01H4_58142</name>
</gene>
<accession>X1CVW9</accession>
<evidence type="ECO:0000313" key="1">
    <source>
        <dbReference type="EMBL" id="GAH12636.1"/>
    </source>
</evidence>
<comment type="caution">
    <text evidence="1">The sequence shown here is derived from an EMBL/GenBank/DDBJ whole genome shotgun (WGS) entry which is preliminary data.</text>
</comment>